<dbReference type="InterPro" id="IPR000719">
    <property type="entry name" value="Prot_kinase_dom"/>
</dbReference>
<evidence type="ECO:0000259" key="3">
    <source>
        <dbReference type="PROSITE" id="PS50208"/>
    </source>
</evidence>
<sequence>MDVGFHVPALLTFTLKTCEKVARARRGLLPQLIKELTDERLQKRLGRSLRCPELVQALVRFATEADLHKSELCAGLDAAGALVIERLMNVCLRQKATKNQKSCPRGHPLQERRLQAGSCDGCFCQLDVGHGCPKCDFDLCDACVAKDVDFHAMALLTFSRKTCAKIAGATQNPDHVGKLLEELERPHLALFGPEFVQALVRFATESDACKSELCNGLGASGGLVIERLMNMKTCMEDRAHPPHDSKVNPDQVHVDFSKELGKGAWTVVRPGQFDGHAVAIKMARRSERELSKEIAILQNLSHDHVVQFYGACSKDGRLIEVLELCARGSLEGVLKQEPAAQRVWRRCRMAVDVAAGVCYLHGQRVYHGDLKLANVLVSEDYTCKLADFNLSQSVPEGRDTFAVRGGTVLYMSPEVSQGKPARFASDIYSLGLCLFEILTLQNYASLVTGMGGHDLLRWLSKGQMKVDLDRKDWPAEFIPAQEMVNQCTDYSPLKRPSASDILVALKSLDPCVPAARTSATASSACPSHAQRLEISSGSAASSSTCASLMTFPESQALLARPGRPSENLQVPEPQLQVGQFAMIIDPSHPGSGCIAMLKQWNPDSGKWLVQGGPRQKAWLPPCSLQLVRNFRLPRLRPCHYQTCLPLKPSRRRPLADGSMGRLAGQCRIEELQDSDGKDKELPAIMEEPSEDEPDSPRLTSKDDDADDGSDATSELSHFSTHSKFNTASMLEDWKISKSKGLDMDAACDAPGFQYCFDFPYHHGIKHGEVSFFDIRDVALAQITDFRHGDRLERDGRYFTVIGVKLNEEGRPRMYTQADEDAGAAFHEGDFSQFRKVGTLKVTPAEARSTASSEQYLLSQMDRMLTRLVQKRRLDLSGRKKVAEMRQLLKRNGSGEHSSTSNPPSGHLELQPDFPVKLQRNKRVVVCDVRPDVCQRFGYSHGDWVLYDSDSGAKWLVVIGVCDTEGKPALLLWRDGASGAGILDPLPADMKVLKRIDPQEVRRHLGSSSPPSASNFTFKFMADQDAPVVRKFDASAQACSAFGFQFGDIVEDKKGKVYTIIGVGRPAAGRQWRKLDRTRLWALQSGGNGAQPLRVDCHVRFVRRGPEPRELGPLGSLDCTFPYPVRTRSHLQRACMFDIRPEVCFKLTNVPGLQHGAQVQDRNGRTFSVVGAAYHRGRPQVWFQREGEVGATVFQKPSSVRSLTIVGGIASLLPSAADVPTISMESTLDWDKACDSDEEEPIADIKGLLGSDVSTTKFMKALERAVKHKRRRPEREPLEKRLRSATLNREDSVKRLEHGGIKPGDRVRSSSVGKTSCIGIVKHIEGGVFRVDSLEESGQRVRTWHAKLEELQKDEEANLLRPGTLVKLRRTVQEPRFGWGGLSHDDVIGVIQKVEKCVVSVNVGYSSRWHGTLDEFQVFKPSDSLQVGSHIRLKDPDRVPRYGWGEHEMHEAVGVVAKIEEEEIKVNFPDADDWKCKVDEIQVDLAANRIRPGQIVRVRQEILIPKFEWGGVNHSSFGIVESVTHDGIAVVDFPSCCRWHGLVSELEVEAEFPQPLRRKRVALVIGNHTFKDKKAYPALDGVLNDARATEKKLIDLRFDYVLPVMNMCRRDLDSFLRQLEQQVVDGSIVLIYFAGHGEEDQQSVVLPGHDSDSRDRDSKIDTDLIFNAVAQWSSKDLFVCFVLDCCRLKSDDCGSSSRLTAQAPIPEDIGWNQFYWVHSCQKFKAAFEKEHGDFSRCFLQFLGEDLSVQQLFEQVTQQLEKHGRRQRPQILQEGHEASRIKLASANNIYRPSSLAAQGVMTPGSSDGSVGSGSEHVMDRVERLKDSIQEGNQRDIIDHLHDVRELLGSKLFEAVENAVLQGDDPLMYADGLGQWELQMFRTIFTAPDIQPAHGPLSQQPRGVPQQHGRVKCSVPDCVLRLSQVVRNFIPGTADRGCKAMKGVLMDMEQALSPRLLLAIKSALCHHWIAKWRQPKQVQHQVLHADSLVADAGPTVPEGAFDDMECWVGQKLLPDLFDDSYCANLAFILKLVQEKNPSATRQVALAQAVWQDPVLALSKCFVSLMTDIFTGKCQVMEDTASQRGLAFAEAEIFQNILEFSDKNKESLLKFIPVPECVHRLGTLVSEPLLALWHSQLEGGVVSNNVAELLSICQRFGWNLPLDMIVSGCTDKDVLMQDLDQAESHLVSFIVSLLEIQ</sequence>
<feature type="region of interest" description="Disordered" evidence="1">
    <location>
        <begin position="888"/>
        <end position="910"/>
    </location>
</feature>
<proteinExistence type="predicted"/>
<dbReference type="Gene3D" id="3.40.50.1460">
    <property type="match status" value="1"/>
</dbReference>
<accession>A0A812J2S7</accession>
<dbReference type="EMBL" id="CAJNDS010000336">
    <property type="protein sequence ID" value="CAE7194050.1"/>
    <property type="molecule type" value="Genomic_DNA"/>
</dbReference>
<dbReference type="OrthoDB" id="8948698at2759"/>
<feature type="compositionally biased region" description="Polar residues" evidence="1">
    <location>
        <begin position="894"/>
        <end position="903"/>
    </location>
</feature>
<dbReference type="Gene3D" id="1.10.510.10">
    <property type="entry name" value="Transferase(Phosphotransferase) domain 1"/>
    <property type="match status" value="1"/>
</dbReference>
<dbReference type="Proteomes" id="UP000604046">
    <property type="component" value="Unassembled WGS sequence"/>
</dbReference>
<comment type="caution">
    <text evidence="4">The sequence shown here is derived from an EMBL/GenBank/DDBJ whole genome shotgun (WGS) entry which is preliminary data.</text>
</comment>
<dbReference type="InterPro" id="IPR011600">
    <property type="entry name" value="Pept_C14_caspase"/>
</dbReference>
<evidence type="ECO:0000313" key="5">
    <source>
        <dbReference type="Proteomes" id="UP000604046"/>
    </source>
</evidence>
<dbReference type="InterPro" id="IPR029030">
    <property type="entry name" value="Caspase-like_dom_sf"/>
</dbReference>
<dbReference type="GO" id="GO:0005524">
    <property type="term" value="F:ATP binding"/>
    <property type="evidence" value="ECO:0007669"/>
    <property type="project" value="InterPro"/>
</dbReference>
<reference evidence="4" key="1">
    <citation type="submission" date="2021-02" db="EMBL/GenBank/DDBJ databases">
        <authorList>
            <person name="Dougan E. K."/>
            <person name="Rhodes N."/>
            <person name="Thang M."/>
            <person name="Chan C."/>
        </authorList>
    </citation>
    <scope>NUCLEOTIDE SEQUENCE</scope>
</reference>
<dbReference type="PROSITE" id="PS00108">
    <property type="entry name" value="PROTEIN_KINASE_ST"/>
    <property type="match status" value="1"/>
</dbReference>
<dbReference type="InterPro" id="IPR011009">
    <property type="entry name" value="Kinase-like_dom_sf"/>
</dbReference>
<name>A0A812J2S7_9DINO</name>
<evidence type="ECO:0000256" key="1">
    <source>
        <dbReference type="SAM" id="MobiDB-lite"/>
    </source>
</evidence>
<dbReference type="InterPro" id="IPR001245">
    <property type="entry name" value="Ser-Thr/Tyr_kinase_cat_dom"/>
</dbReference>
<dbReference type="InterPro" id="IPR051681">
    <property type="entry name" value="Ser/Thr_Kinases-Pseudokinases"/>
</dbReference>
<organism evidence="4 5">
    <name type="scientific">Symbiodinium natans</name>
    <dbReference type="NCBI Taxonomy" id="878477"/>
    <lineage>
        <taxon>Eukaryota</taxon>
        <taxon>Sar</taxon>
        <taxon>Alveolata</taxon>
        <taxon>Dinophyceae</taxon>
        <taxon>Suessiales</taxon>
        <taxon>Symbiodiniaceae</taxon>
        <taxon>Symbiodinium</taxon>
    </lineage>
</organism>
<protein>
    <submittedName>
        <fullName evidence="4">ShkD protein</fullName>
    </submittedName>
</protein>
<gene>
    <name evidence="4" type="primary">shkD</name>
    <name evidence="4" type="ORF">SNAT2548_LOCUS5281</name>
</gene>
<keyword evidence="5" id="KW-1185">Reference proteome</keyword>
<dbReference type="Gene3D" id="3.30.200.20">
    <property type="entry name" value="Phosphorylase Kinase, domain 1"/>
    <property type="match status" value="1"/>
</dbReference>
<dbReference type="InterPro" id="IPR001309">
    <property type="entry name" value="Pept_C14_p20"/>
</dbReference>
<dbReference type="PROSITE" id="PS50208">
    <property type="entry name" value="CASPASE_P20"/>
    <property type="match status" value="1"/>
</dbReference>
<dbReference type="GO" id="GO:0004197">
    <property type="term" value="F:cysteine-type endopeptidase activity"/>
    <property type="evidence" value="ECO:0007669"/>
    <property type="project" value="InterPro"/>
</dbReference>
<dbReference type="SUPFAM" id="SSF52129">
    <property type="entry name" value="Caspase-like"/>
    <property type="match status" value="1"/>
</dbReference>
<dbReference type="SUPFAM" id="SSF56112">
    <property type="entry name" value="Protein kinase-like (PK-like)"/>
    <property type="match status" value="1"/>
</dbReference>
<dbReference type="Pfam" id="PF07714">
    <property type="entry name" value="PK_Tyr_Ser-Thr"/>
    <property type="match status" value="1"/>
</dbReference>
<evidence type="ECO:0000313" key="4">
    <source>
        <dbReference type="EMBL" id="CAE7194050.1"/>
    </source>
</evidence>
<dbReference type="GO" id="GO:0004674">
    <property type="term" value="F:protein serine/threonine kinase activity"/>
    <property type="evidence" value="ECO:0007669"/>
    <property type="project" value="TreeGrafter"/>
</dbReference>
<evidence type="ECO:0000259" key="2">
    <source>
        <dbReference type="PROSITE" id="PS50011"/>
    </source>
</evidence>
<dbReference type="GO" id="GO:0006508">
    <property type="term" value="P:proteolysis"/>
    <property type="evidence" value="ECO:0007669"/>
    <property type="project" value="InterPro"/>
</dbReference>
<feature type="domain" description="Caspase family p20" evidence="3">
    <location>
        <begin position="1557"/>
        <end position="1639"/>
    </location>
</feature>
<dbReference type="PANTHER" id="PTHR44329">
    <property type="entry name" value="SERINE/THREONINE-PROTEIN KINASE TNNI3K-RELATED"/>
    <property type="match status" value="1"/>
</dbReference>
<feature type="compositionally biased region" description="Basic and acidic residues" evidence="1">
    <location>
        <begin position="667"/>
        <end position="681"/>
    </location>
</feature>
<dbReference type="InterPro" id="IPR008271">
    <property type="entry name" value="Ser/Thr_kinase_AS"/>
</dbReference>
<dbReference type="Pfam" id="PF00656">
    <property type="entry name" value="Peptidase_C14"/>
    <property type="match status" value="1"/>
</dbReference>
<dbReference type="SMART" id="SM00220">
    <property type="entry name" value="S_TKc"/>
    <property type="match status" value="1"/>
</dbReference>
<dbReference type="PROSITE" id="PS50011">
    <property type="entry name" value="PROTEIN_KINASE_DOM"/>
    <property type="match status" value="1"/>
</dbReference>
<feature type="region of interest" description="Disordered" evidence="1">
    <location>
        <begin position="649"/>
        <end position="717"/>
    </location>
</feature>
<feature type="domain" description="Protein kinase" evidence="2">
    <location>
        <begin position="254"/>
        <end position="512"/>
    </location>
</feature>